<dbReference type="Proteomes" id="UP001409585">
    <property type="component" value="Unassembled WGS sequence"/>
</dbReference>
<keyword evidence="1" id="KW-0812">Transmembrane</keyword>
<name>A0AAV3U1F3_9ALTE</name>
<dbReference type="AlphaFoldDB" id="A0AAV3U1F3"/>
<proteinExistence type="predicted"/>
<gene>
    <name evidence="2" type="ORF">GCM10025791_16760</name>
</gene>
<evidence type="ECO:0000313" key="3">
    <source>
        <dbReference type="Proteomes" id="UP001409585"/>
    </source>
</evidence>
<sequence>MIIWLFTIVATTMVFGLVLWLLLTVKTPRYRVTKQQVQQLLEQVVVGQASGNDWAVFIGYQIRDNPELEKIRAQCVVIDEEEYRSHGQYLLTARGRDRVEALLRGLMNNRHVID</sequence>
<dbReference type="RefSeq" id="WP_345420007.1">
    <property type="nucleotide sequence ID" value="NZ_AP031496.1"/>
</dbReference>
<reference evidence="3" key="1">
    <citation type="journal article" date="2019" name="Int. J. Syst. Evol. Microbiol.">
        <title>The Global Catalogue of Microorganisms (GCM) 10K type strain sequencing project: providing services to taxonomists for standard genome sequencing and annotation.</title>
        <authorList>
            <consortium name="The Broad Institute Genomics Platform"/>
            <consortium name="The Broad Institute Genome Sequencing Center for Infectious Disease"/>
            <person name="Wu L."/>
            <person name="Ma J."/>
        </authorList>
    </citation>
    <scope>NUCLEOTIDE SEQUENCE [LARGE SCALE GENOMIC DNA]</scope>
    <source>
        <strain evidence="3">JCM 19134</strain>
    </source>
</reference>
<feature type="transmembrane region" description="Helical" evidence="1">
    <location>
        <begin position="6"/>
        <end position="25"/>
    </location>
</feature>
<keyword evidence="1" id="KW-1133">Transmembrane helix</keyword>
<protein>
    <submittedName>
        <fullName evidence="2">Uncharacterized protein</fullName>
    </submittedName>
</protein>
<evidence type="ECO:0000256" key="1">
    <source>
        <dbReference type="SAM" id="Phobius"/>
    </source>
</evidence>
<dbReference type="EMBL" id="BAABLX010000009">
    <property type="protein sequence ID" value="GAA4939229.1"/>
    <property type="molecule type" value="Genomic_DNA"/>
</dbReference>
<organism evidence="2 3">
    <name type="scientific">Halioxenophilus aromaticivorans</name>
    <dbReference type="NCBI Taxonomy" id="1306992"/>
    <lineage>
        <taxon>Bacteria</taxon>
        <taxon>Pseudomonadati</taxon>
        <taxon>Pseudomonadota</taxon>
        <taxon>Gammaproteobacteria</taxon>
        <taxon>Alteromonadales</taxon>
        <taxon>Alteromonadaceae</taxon>
        <taxon>Halioxenophilus</taxon>
    </lineage>
</organism>
<keyword evidence="3" id="KW-1185">Reference proteome</keyword>
<comment type="caution">
    <text evidence="2">The sequence shown here is derived from an EMBL/GenBank/DDBJ whole genome shotgun (WGS) entry which is preliminary data.</text>
</comment>
<accession>A0AAV3U1F3</accession>
<keyword evidence="1" id="KW-0472">Membrane</keyword>
<evidence type="ECO:0000313" key="2">
    <source>
        <dbReference type="EMBL" id="GAA4939229.1"/>
    </source>
</evidence>